<protein>
    <submittedName>
        <fullName evidence="1">Uncharacterized protein</fullName>
    </submittedName>
</protein>
<accession>X1GUN1</accession>
<sequence length="252" mass="28577">AQIYRYCKRKLGAKPFAFEISLDETADMTHPRETFFYLNEWKAMGLPCHFFAPNLGFGKRADFKGDMAGLERRTRQHHAIARAVSGALLSIHSGSGTSPYSGKGKGTYEALLAATGRDLKYKISGVYFELLLEMLAALSPRSEGRRLYNRIFDAVLKLLKAEVRKGGPLAQPLLVAQLSKYDRQIARNPKRKRDPRADFFRFNSYLALNMRDEAGKRYFRDALVSLVKDTPDFKGDFDREVEALTLRLIDGL</sequence>
<dbReference type="GO" id="GO:0016853">
    <property type="term" value="F:isomerase activity"/>
    <property type="evidence" value="ECO:0007669"/>
    <property type="project" value="InterPro"/>
</dbReference>
<evidence type="ECO:0000313" key="1">
    <source>
        <dbReference type="EMBL" id="GAH36723.1"/>
    </source>
</evidence>
<gene>
    <name evidence="1" type="ORF">S03H2_22422</name>
</gene>
<dbReference type="EMBL" id="BARU01012073">
    <property type="protein sequence ID" value="GAH36723.1"/>
    <property type="molecule type" value="Genomic_DNA"/>
</dbReference>
<dbReference type="InterPro" id="IPR032586">
    <property type="entry name" value="UxaE"/>
</dbReference>
<reference evidence="1" key="1">
    <citation type="journal article" date="2014" name="Front. Microbiol.">
        <title>High frequency of phylogenetically diverse reductive dehalogenase-homologous genes in deep subseafloor sedimentary metagenomes.</title>
        <authorList>
            <person name="Kawai M."/>
            <person name="Futagami T."/>
            <person name="Toyoda A."/>
            <person name="Takaki Y."/>
            <person name="Nishi S."/>
            <person name="Hori S."/>
            <person name="Arai W."/>
            <person name="Tsubouchi T."/>
            <person name="Morono Y."/>
            <person name="Uchiyama I."/>
            <person name="Ito T."/>
            <person name="Fujiyama A."/>
            <person name="Inagaki F."/>
            <person name="Takami H."/>
        </authorList>
    </citation>
    <scope>NUCLEOTIDE SEQUENCE</scope>
    <source>
        <strain evidence="1">Expedition CK06-06</strain>
    </source>
</reference>
<comment type="caution">
    <text evidence="1">The sequence shown here is derived from an EMBL/GenBank/DDBJ whole genome shotgun (WGS) entry which is preliminary data.</text>
</comment>
<feature type="non-terminal residue" evidence="1">
    <location>
        <position position="252"/>
    </location>
</feature>
<organism evidence="1">
    <name type="scientific">marine sediment metagenome</name>
    <dbReference type="NCBI Taxonomy" id="412755"/>
    <lineage>
        <taxon>unclassified sequences</taxon>
        <taxon>metagenomes</taxon>
        <taxon>ecological metagenomes</taxon>
    </lineage>
</organism>
<dbReference type="Pfam" id="PF16257">
    <property type="entry name" value="UxaE"/>
    <property type="match status" value="1"/>
</dbReference>
<proteinExistence type="predicted"/>
<name>X1GUN1_9ZZZZ</name>
<feature type="non-terminal residue" evidence="1">
    <location>
        <position position="1"/>
    </location>
</feature>
<dbReference type="AlphaFoldDB" id="X1GUN1"/>